<sequence length="55" mass="5895">MSKFIADKTAEALAANDRGDSQGLAHALIEAISENDAPFEQTVTDMTDSVTRQRG</sequence>
<dbReference type="EMBL" id="CP108140">
    <property type="protein sequence ID" value="WTP88772.1"/>
    <property type="molecule type" value="Genomic_DNA"/>
</dbReference>
<reference evidence="1" key="1">
    <citation type="submission" date="2022-10" db="EMBL/GenBank/DDBJ databases">
        <title>The complete genomes of actinobacterial strains from the NBC collection.</title>
        <authorList>
            <person name="Joergensen T.S."/>
            <person name="Alvarez Arevalo M."/>
            <person name="Sterndorff E.B."/>
            <person name="Faurdal D."/>
            <person name="Vuksanovic O."/>
            <person name="Mourched A.-S."/>
            <person name="Charusanti P."/>
            <person name="Shaw S."/>
            <person name="Blin K."/>
            <person name="Weber T."/>
        </authorList>
    </citation>
    <scope>NUCLEOTIDE SEQUENCE</scope>
    <source>
        <strain evidence="1">NBC 00180</strain>
    </source>
</reference>
<protein>
    <recommendedName>
        <fullName evidence="2">Antitoxin</fullName>
    </recommendedName>
</protein>
<evidence type="ECO:0000313" key="1">
    <source>
        <dbReference type="EMBL" id="WTP88772.1"/>
    </source>
</evidence>
<name>A0AAU1I133_9ACTN</name>
<proteinExistence type="predicted"/>
<gene>
    <name evidence="1" type="ORF">OG477_26995</name>
</gene>
<organism evidence="1">
    <name type="scientific">Streptomyces sp. NBC_00180</name>
    <dbReference type="NCBI Taxonomy" id="2903632"/>
    <lineage>
        <taxon>Bacteria</taxon>
        <taxon>Bacillati</taxon>
        <taxon>Actinomycetota</taxon>
        <taxon>Actinomycetes</taxon>
        <taxon>Kitasatosporales</taxon>
        <taxon>Streptomycetaceae</taxon>
        <taxon>Streptomyces</taxon>
    </lineage>
</organism>
<accession>A0AAU1I133</accession>
<evidence type="ECO:0008006" key="2">
    <source>
        <dbReference type="Google" id="ProtNLM"/>
    </source>
</evidence>
<dbReference type="AlphaFoldDB" id="A0AAU1I133"/>